<evidence type="ECO:0000256" key="6">
    <source>
        <dbReference type="ARBA" id="ARBA00023136"/>
    </source>
</evidence>
<keyword evidence="4 7" id="KW-0812">Transmembrane</keyword>
<feature type="transmembrane region" description="Helical" evidence="7">
    <location>
        <begin position="182"/>
        <end position="202"/>
    </location>
</feature>
<organism evidence="9 10">
    <name type="scientific">Maledivibacter halophilus</name>
    <dbReference type="NCBI Taxonomy" id="36842"/>
    <lineage>
        <taxon>Bacteria</taxon>
        <taxon>Bacillati</taxon>
        <taxon>Bacillota</taxon>
        <taxon>Clostridia</taxon>
        <taxon>Peptostreptococcales</taxon>
        <taxon>Caminicellaceae</taxon>
        <taxon>Maledivibacter</taxon>
    </lineage>
</organism>
<keyword evidence="2 7" id="KW-0813">Transport</keyword>
<keyword evidence="10" id="KW-1185">Reference proteome</keyword>
<proteinExistence type="inferred from homology"/>
<dbReference type="OrthoDB" id="9783218at2"/>
<protein>
    <submittedName>
        <fullName evidence="9">Peptide/nickel transport system permease protein</fullName>
    </submittedName>
</protein>
<reference evidence="9 10" key="1">
    <citation type="submission" date="2017-02" db="EMBL/GenBank/DDBJ databases">
        <authorList>
            <person name="Peterson S.W."/>
        </authorList>
    </citation>
    <scope>NUCLEOTIDE SEQUENCE [LARGE SCALE GENOMIC DNA]</scope>
    <source>
        <strain evidence="9 10">M1</strain>
    </source>
</reference>
<dbReference type="SUPFAM" id="SSF161098">
    <property type="entry name" value="MetI-like"/>
    <property type="match status" value="1"/>
</dbReference>
<dbReference type="GO" id="GO:0055085">
    <property type="term" value="P:transmembrane transport"/>
    <property type="evidence" value="ECO:0007669"/>
    <property type="project" value="InterPro"/>
</dbReference>
<name>A0A1T5JS82_9FIRM</name>
<dbReference type="Gene3D" id="1.10.3720.10">
    <property type="entry name" value="MetI-like"/>
    <property type="match status" value="1"/>
</dbReference>
<feature type="transmembrane region" description="Helical" evidence="7">
    <location>
        <begin position="71"/>
        <end position="92"/>
    </location>
</feature>
<keyword evidence="3" id="KW-1003">Cell membrane</keyword>
<dbReference type="GO" id="GO:0005886">
    <property type="term" value="C:plasma membrane"/>
    <property type="evidence" value="ECO:0007669"/>
    <property type="project" value="UniProtKB-SubCell"/>
</dbReference>
<dbReference type="STRING" id="36842.SAMN02194393_01291"/>
<dbReference type="PROSITE" id="PS50928">
    <property type="entry name" value="ABC_TM1"/>
    <property type="match status" value="1"/>
</dbReference>
<keyword evidence="5 7" id="KW-1133">Transmembrane helix</keyword>
<feature type="domain" description="ABC transmembrane type-1" evidence="8">
    <location>
        <begin position="69"/>
        <end position="259"/>
    </location>
</feature>
<feature type="transmembrane region" description="Helical" evidence="7">
    <location>
        <begin position="104"/>
        <end position="128"/>
    </location>
</feature>
<comment type="subcellular location">
    <subcellularLocation>
        <location evidence="1 7">Cell membrane</location>
        <topology evidence="1 7">Multi-pass membrane protein</topology>
    </subcellularLocation>
</comment>
<evidence type="ECO:0000256" key="2">
    <source>
        <dbReference type="ARBA" id="ARBA00022448"/>
    </source>
</evidence>
<feature type="transmembrane region" description="Helical" evidence="7">
    <location>
        <begin position="9"/>
        <end position="32"/>
    </location>
</feature>
<gene>
    <name evidence="9" type="ORF">SAMN02194393_01291</name>
</gene>
<evidence type="ECO:0000256" key="7">
    <source>
        <dbReference type="RuleBase" id="RU363032"/>
    </source>
</evidence>
<dbReference type="PANTHER" id="PTHR43386">
    <property type="entry name" value="OLIGOPEPTIDE TRANSPORT SYSTEM PERMEASE PROTEIN APPC"/>
    <property type="match status" value="1"/>
</dbReference>
<dbReference type="InterPro" id="IPR035906">
    <property type="entry name" value="MetI-like_sf"/>
</dbReference>
<dbReference type="RefSeq" id="WP_079490263.1">
    <property type="nucleotide sequence ID" value="NZ_FUZT01000003.1"/>
</dbReference>
<evidence type="ECO:0000256" key="3">
    <source>
        <dbReference type="ARBA" id="ARBA00022475"/>
    </source>
</evidence>
<dbReference type="EMBL" id="FUZT01000003">
    <property type="protein sequence ID" value="SKC54260.1"/>
    <property type="molecule type" value="Genomic_DNA"/>
</dbReference>
<keyword evidence="6 7" id="KW-0472">Membrane</keyword>
<evidence type="ECO:0000256" key="4">
    <source>
        <dbReference type="ARBA" id="ARBA00022692"/>
    </source>
</evidence>
<evidence type="ECO:0000313" key="9">
    <source>
        <dbReference type="EMBL" id="SKC54260.1"/>
    </source>
</evidence>
<dbReference type="CDD" id="cd06261">
    <property type="entry name" value="TM_PBP2"/>
    <property type="match status" value="1"/>
</dbReference>
<dbReference type="PANTHER" id="PTHR43386:SF23">
    <property type="entry name" value="ABC TRANSPORTER"/>
    <property type="match status" value="1"/>
</dbReference>
<dbReference type="InterPro" id="IPR000515">
    <property type="entry name" value="MetI-like"/>
</dbReference>
<accession>A0A1T5JS82</accession>
<dbReference type="InterPro" id="IPR050366">
    <property type="entry name" value="BP-dependent_transpt_permease"/>
</dbReference>
<evidence type="ECO:0000256" key="1">
    <source>
        <dbReference type="ARBA" id="ARBA00004651"/>
    </source>
</evidence>
<evidence type="ECO:0000256" key="5">
    <source>
        <dbReference type="ARBA" id="ARBA00022989"/>
    </source>
</evidence>
<evidence type="ECO:0000313" key="10">
    <source>
        <dbReference type="Proteomes" id="UP000190285"/>
    </source>
</evidence>
<feature type="transmembrane region" description="Helical" evidence="7">
    <location>
        <begin position="238"/>
        <end position="255"/>
    </location>
</feature>
<dbReference type="PROSITE" id="PS51257">
    <property type="entry name" value="PROKAR_LIPOPROTEIN"/>
    <property type="match status" value="1"/>
</dbReference>
<sequence>MELKSRKKLIFSIALSALIILTIIILSCLLTGTNVTTNVAEKSLAPNARHLFGTDSLGRDMLSRTVKGLRFSMLVGLIGSFTGAIIAVIMGVMAATAGKKIDSLILWLIDLFISMPHLIFLILISFAVGRGAKGVVIGVALTHWPTLARLVRNEVYNIKNMEYIKISENFGKSKLFIVSRHILPAVLPQVMVGLLLLFPHAILHEASMTFLGFGLSAQTSSIGIILSEAVKYISLGDWWLVVFPGALLVIVVKSFDSIGESLRVLFDPQTSYM</sequence>
<evidence type="ECO:0000259" key="8">
    <source>
        <dbReference type="PROSITE" id="PS50928"/>
    </source>
</evidence>
<dbReference type="Pfam" id="PF00528">
    <property type="entry name" value="BPD_transp_1"/>
    <property type="match status" value="1"/>
</dbReference>
<comment type="similarity">
    <text evidence="7">Belongs to the binding-protein-dependent transport system permease family.</text>
</comment>
<dbReference type="AlphaFoldDB" id="A0A1T5JS82"/>
<dbReference type="Proteomes" id="UP000190285">
    <property type="component" value="Unassembled WGS sequence"/>
</dbReference>